<evidence type="ECO:0000313" key="1">
    <source>
        <dbReference type="EMBL" id="KNZ48816.1"/>
    </source>
</evidence>
<accession>A0A0L6UJU3</accession>
<dbReference type="EMBL" id="LAVV01010603">
    <property type="protein sequence ID" value="KNZ48816.1"/>
    <property type="molecule type" value="Genomic_DNA"/>
</dbReference>
<reference evidence="1 2" key="1">
    <citation type="submission" date="2015-08" db="EMBL/GenBank/DDBJ databases">
        <title>Next Generation Sequencing and Analysis of the Genome of Puccinia sorghi L Schw, the Causal Agent of Maize Common Rust.</title>
        <authorList>
            <person name="Rochi L."/>
            <person name="Burguener G."/>
            <person name="Darino M."/>
            <person name="Turjanski A."/>
            <person name="Kreff E."/>
            <person name="Dieguez M.J."/>
            <person name="Sacco F."/>
        </authorList>
    </citation>
    <scope>NUCLEOTIDE SEQUENCE [LARGE SCALE GENOMIC DNA]</scope>
    <source>
        <strain evidence="1 2">RO10H11247</strain>
    </source>
</reference>
<name>A0A0L6UJU3_9BASI</name>
<dbReference type="VEuPathDB" id="FungiDB:VP01_5395g2"/>
<sequence>MSSAAATAETCSYHLTYKDSTTDLRKLINFEVSFLWGNKILNTFRLGFTNKSCRLHRTIFSNYLADDMLLPGEWKYAHRINDSQMSTLLSRTGWLNTTGKLSNLFELPQLLHPCIESNKFSLLKNLALRPIINPVVMLSSKKKSKLKPRGDFEKLIVFNAELKSYCVWLGDSQIVNSNQTVEGKSDEEDFIVKGEEPWLLCLSQLQNIIINKITIKNLSIKKNVQQNIYISKFPKLINLMLCAHLINVMAIPKHYLGRLYYDQKKRLVKPLKHYNLLSDDWRGCKYSQNAGLAQLRWLHEYLTNLAQPGSSQATQAKKADYWKSWDASESPELIFKQPLFPP</sequence>
<dbReference type="Proteomes" id="UP000037035">
    <property type="component" value="Unassembled WGS sequence"/>
</dbReference>
<proteinExistence type="predicted"/>
<dbReference type="AlphaFoldDB" id="A0A0L6UJU3"/>
<organism evidence="1 2">
    <name type="scientific">Puccinia sorghi</name>
    <dbReference type="NCBI Taxonomy" id="27349"/>
    <lineage>
        <taxon>Eukaryota</taxon>
        <taxon>Fungi</taxon>
        <taxon>Dikarya</taxon>
        <taxon>Basidiomycota</taxon>
        <taxon>Pucciniomycotina</taxon>
        <taxon>Pucciniomycetes</taxon>
        <taxon>Pucciniales</taxon>
        <taxon>Pucciniaceae</taxon>
        <taxon>Puccinia</taxon>
    </lineage>
</organism>
<protein>
    <submittedName>
        <fullName evidence="1">Uncharacterized protein</fullName>
    </submittedName>
</protein>
<comment type="caution">
    <text evidence="1">The sequence shown here is derived from an EMBL/GenBank/DDBJ whole genome shotgun (WGS) entry which is preliminary data.</text>
</comment>
<evidence type="ECO:0000313" key="2">
    <source>
        <dbReference type="Proteomes" id="UP000037035"/>
    </source>
</evidence>
<keyword evidence="2" id="KW-1185">Reference proteome</keyword>
<gene>
    <name evidence="1" type="ORF">VP01_5395g2</name>
</gene>